<dbReference type="EMBL" id="GFTR01000268">
    <property type="protein sequence ID" value="JAW16158.1"/>
    <property type="molecule type" value="Transcribed_RNA"/>
</dbReference>
<organism evidence="1">
    <name type="scientific">Panstrongylus lignarius</name>
    <dbReference type="NCBI Taxonomy" id="156445"/>
    <lineage>
        <taxon>Eukaryota</taxon>
        <taxon>Metazoa</taxon>
        <taxon>Ecdysozoa</taxon>
        <taxon>Arthropoda</taxon>
        <taxon>Hexapoda</taxon>
        <taxon>Insecta</taxon>
        <taxon>Pterygota</taxon>
        <taxon>Neoptera</taxon>
        <taxon>Paraneoptera</taxon>
        <taxon>Hemiptera</taxon>
        <taxon>Heteroptera</taxon>
        <taxon>Panheteroptera</taxon>
        <taxon>Cimicomorpha</taxon>
        <taxon>Reduviidae</taxon>
        <taxon>Triatominae</taxon>
        <taxon>Panstrongylus</taxon>
    </lineage>
</organism>
<dbReference type="AlphaFoldDB" id="A0A224Y100"/>
<protein>
    <submittedName>
        <fullName evidence="1">Putative secreted protein</fullName>
    </submittedName>
</protein>
<name>A0A224Y100_9HEMI</name>
<evidence type="ECO:0000313" key="1">
    <source>
        <dbReference type="EMBL" id="JAW16158.1"/>
    </source>
</evidence>
<sequence>MNLAYMVAQRLSNVNLLLTVMEVLILKKHSFANIVIKLKDGSMNVYVRHVVILYHRPEVITELTVQYMIM</sequence>
<proteinExistence type="predicted"/>
<accession>A0A224Y100</accession>
<reference evidence="1" key="1">
    <citation type="journal article" date="2018" name="PLoS Negl. Trop. Dis.">
        <title>An insight into the salivary gland and fat body transcriptome of Panstrongylus lignarius (Hemiptera: Heteroptera), the main vector of Chagas disease in Peru.</title>
        <authorList>
            <person name="Nevoa J.C."/>
            <person name="Mendes M.T."/>
            <person name="da Silva M.V."/>
            <person name="Soares S.C."/>
            <person name="Oliveira C.J.F."/>
            <person name="Ribeiro J.M.C."/>
        </authorList>
    </citation>
    <scope>NUCLEOTIDE SEQUENCE</scope>
</reference>